<organism evidence="3">
    <name type="scientific">Schistocephalus solidus</name>
    <name type="common">Tapeworm</name>
    <dbReference type="NCBI Taxonomy" id="70667"/>
    <lineage>
        <taxon>Eukaryota</taxon>
        <taxon>Metazoa</taxon>
        <taxon>Spiralia</taxon>
        <taxon>Lophotrochozoa</taxon>
        <taxon>Platyhelminthes</taxon>
        <taxon>Cestoda</taxon>
        <taxon>Eucestoda</taxon>
        <taxon>Diphyllobothriidea</taxon>
        <taxon>Diphyllobothriidae</taxon>
        <taxon>Schistocephalus</taxon>
    </lineage>
</organism>
<dbReference type="OrthoDB" id="10070415at2759"/>
<sequence>MQDAWLTRKAEEMQGYADRNEWKNVFAATKAGYGPPVKGATHPLYSDGRTLLTEKMQILMRWAEHFQSDLNQPSTISDAAIDRLTEVENNSDLELPPSLQETIRTVQQLSSGKASGSDAMPAEFYEHGGPQLMNQLTVAAPSQLHWSQHDVDAEDSVPLQDFRVPDPVLPVQVQYFAEAAEMEVIQLPGLVRVDSPGFRSIKECHQDEGLVHLHFGVQVNTVAIPHGDLQPDEGLTGFGDRLSYLVVDSHDS</sequence>
<reference evidence="1 2" key="2">
    <citation type="submission" date="2018-11" db="EMBL/GenBank/DDBJ databases">
        <authorList>
            <consortium name="Pathogen Informatics"/>
        </authorList>
    </citation>
    <scope>NUCLEOTIDE SEQUENCE [LARGE SCALE GENOMIC DNA]</scope>
    <source>
        <strain evidence="1 2">NST_G2</strain>
    </source>
</reference>
<evidence type="ECO:0000313" key="2">
    <source>
        <dbReference type="Proteomes" id="UP000275846"/>
    </source>
</evidence>
<reference evidence="3" key="1">
    <citation type="submission" date="2016-06" db="UniProtKB">
        <authorList>
            <consortium name="WormBaseParasite"/>
        </authorList>
    </citation>
    <scope>IDENTIFICATION</scope>
</reference>
<dbReference type="AlphaFoldDB" id="A0A183SRX7"/>
<keyword evidence="2" id="KW-1185">Reference proteome</keyword>
<gene>
    <name evidence="1" type="ORF">SSLN_LOCUS6975</name>
</gene>
<proteinExistence type="predicted"/>
<name>A0A183SRX7_SCHSO</name>
<protein>
    <submittedName>
        <fullName evidence="1 3">Uncharacterized protein</fullName>
    </submittedName>
</protein>
<dbReference type="Proteomes" id="UP000275846">
    <property type="component" value="Unassembled WGS sequence"/>
</dbReference>
<evidence type="ECO:0000313" key="1">
    <source>
        <dbReference type="EMBL" id="VDL93360.1"/>
    </source>
</evidence>
<dbReference type="EMBL" id="UYSU01033929">
    <property type="protein sequence ID" value="VDL93360.1"/>
    <property type="molecule type" value="Genomic_DNA"/>
</dbReference>
<accession>A0A183SRX7</accession>
<dbReference type="WBParaSite" id="SSLN_0000719401-mRNA-1">
    <property type="protein sequence ID" value="SSLN_0000719401-mRNA-1"/>
    <property type="gene ID" value="SSLN_0000719401"/>
</dbReference>
<evidence type="ECO:0000313" key="3">
    <source>
        <dbReference type="WBParaSite" id="SSLN_0000719401-mRNA-1"/>
    </source>
</evidence>